<evidence type="ECO:0000313" key="1">
    <source>
        <dbReference type="EMBL" id="KAJ8038269.1"/>
    </source>
</evidence>
<dbReference type="AlphaFoldDB" id="A0A9Q1C550"/>
<proteinExistence type="predicted"/>
<dbReference type="Proteomes" id="UP001152320">
    <property type="component" value="Chromosome 7"/>
</dbReference>
<keyword evidence="2" id="KW-1185">Reference proteome</keyword>
<evidence type="ECO:0000313" key="2">
    <source>
        <dbReference type="Proteomes" id="UP001152320"/>
    </source>
</evidence>
<sequence>MVLSCVVTRLVAKEVVSESPPVAMVVTVVVVSGSLFIPVVTSCVVSLSLVVADWVPSVRLVNGGVSSDTVSGVVVSTSVVRCVFNSVDCSTVVTSGSRVWESVVTCVVSPRVLNCVVSASAAVPPVVKLCEVVISVSPIVLPEDMVLSCVVTGLVA</sequence>
<reference evidence="1" key="1">
    <citation type="submission" date="2021-10" db="EMBL/GenBank/DDBJ databases">
        <title>Tropical sea cucumber genome reveals ecological adaptation and Cuvierian tubules defense mechanism.</title>
        <authorList>
            <person name="Chen T."/>
        </authorList>
    </citation>
    <scope>NUCLEOTIDE SEQUENCE</scope>
    <source>
        <strain evidence="1">Nanhai2018</strain>
        <tissue evidence="1">Muscle</tissue>
    </source>
</reference>
<comment type="caution">
    <text evidence="1">The sequence shown here is derived from an EMBL/GenBank/DDBJ whole genome shotgun (WGS) entry which is preliminary data.</text>
</comment>
<dbReference type="EMBL" id="JAIZAY010000007">
    <property type="protein sequence ID" value="KAJ8038269.1"/>
    <property type="molecule type" value="Genomic_DNA"/>
</dbReference>
<gene>
    <name evidence="1" type="ORF">HOLleu_15646</name>
</gene>
<organism evidence="1 2">
    <name type="scientific">Holothuria leucospilota</name>
    <name type="common">Black long sea cucumber</name>
    <name type="synonym">Mertensiothuria leucospilota</name>
    <dbReference type="NCBI Taxonomy" id="206669"/>
    <lineage>
        <taxon>Eukaryota</taxon>
        <taxon>Metazoa</taxon>
        <taxon>Echinodermata</taxon>
        <taxon>Eleutherozoa</taxon>
        <taxon>Echinozoa</taxon>
        <taxon>Holothuroidea</taxon>
        <taxon>Aspidochirotacea</taxon>
        <taxon>Aspidochirotida</taxon>
        <taxon>Holothuriidae</taxon>
        <taxon>Holothuria</taxon>
    </lineage>
</organism>
<accession>A0A9Q1C550</accession>
<protein>
    <submittedName>
        <fullName evidence="1">Uncharacterized protein</fullName>
    </submittedName>
</protein>
<name>A0A9Q1C550_HOLLE</name>